<keyword evidence="3" id="KW-1185">Reference proteome</keyword>
<gene>
    <name evidence="2" type="ORF">SAMN05216389_1223</name>
</gene>
<accession>A0A1I0GKJ3</accession>
<dbReference type="InterPro" id="IPR019999">
    <property type="entry name" value="Anth_synth_I-like"/>
</dbReference>
<dbReference type="GO" id="GO:0046820">
    <property type="term" value="F:4-amino-4-deoxychorismate synthase activity"/>
    <property type="evidence" value="ECO:0007669"/>
    <property type="project" value="TreeGrafter"/>
</dbReference>
<dbReference type="InterPro" id="IPR043132">
    <property type="entry name" value="BCAT-like_C"/>
</dbReference>
<dbReference type="InterPro" id="IPR001544">
    <property type="entry name" value="Aminotrans_IV"/>
</dbReference>
<sequence length="576" mass="65757">MNPTLYFDFMNKNGKKESLLFQDPTDIIIATSVEEVIPSLEKVQEAVDNGKYAAGYMSYEAAPAFEQAFQVNKDAKIPLLWFAIFDHPTETNAPNTSTYYTSNWTTQTDRSEYNQSIDQIKEHIRQGDTYQVNYTTRLSSTFRGDPFGYYKQLADSQSANYSAFLNTGDYSIVSASPELFFHVDHDKITTKPMKGTVGRGKTAEEDDQNAQWLYESEKNRAENVMIVDLLRNDLGRIAKPGTVRVPELFTIEKYPTILQMTSTVTAEVEQGTKIHDIFQALFPCGSITGAPKVSTMNIINQLETSPREIYCGTIGYITPNKEAIFNVPIRTVLIDNQTGDAQYGVGGGITWDSTNEEEYEEMRTKAKILSEKNEDFQLLETLGLNNGNYIVLDQHLNRLQKSAVYFHFPVDIVKVRKMLLDLAKKYPRDFWRVRLLVSNNGKVETEIKEYAGSPDSVNVCLSKTPIENKDIYLYHKTTNRKMYTDRLKEAPDMFDVLLWNEDEEVTEFTMGNLVVELGNNLYTPPVACGLLAGTYREQLLQDGVITERRINVHELMECSRIWLINSVREWVSVRLH</sequence>
<dbReference type="GO" id="GO:0016829">
    <property type="term" value="F:lyase activity"/>
    <property type="evidence" value="ECO:0007669"/>
    <property type="project" value="UniProtKB-KW"/>
</dbReference>
<protein>
    <submittedName>
        <fullName evidence="2">Para-aminobenzoate synthetase / 4-amino-4-deoxychorismate lyase</fullName>
    </submittedName>
</protein>
<dbReference type="PRINTS" id="PR00095">
    <property type="entry name" value="ANTSNTHASEI"/>
</dbReference>
<dbReference type="SUPFAM" id="SSF56752">
    <property type="entry name" value="D-aminoacid aminotransferase-like PLP-dependent enzymes"/>
    <property type="match status" value="1"/>
</dbReference>
<feature type="domain" description="Chorismate-utilising enzyme C-terminal" evidence="1">
    <location>
        <begin position="110"/>
        <end position="365"/>
    </location>
</feature>
<dbReference type="Gene3D" id="3.20.10.10">
    <property type="entry name" value="D-amino Acid Aminotransferase, subunit A, domain 2"/>
    <property type="match status" value="1"/>
</dbReference>
<proteinExistence type="predicted"/>
<evidence type="ECO:0000313" key="2">
    <source>
        <dbReference type="EMBL" id="SET70694.1"/>
    </source>
</evidence>
<dbReference type="InterPro" id="IPR043131">
    <property type="entry name" value="BCAT-like_N"/>
</dbReference>
<keyword evidence="2" id="KW-0456">Lyase</keyword>
<dbReference type="GO" id="GO:0009396">
    <property type="term" value="P:folic acid-containing compound biosynthetic process"/>
    <property type="evidence" value="ECO:0007669"/>
    <property type="project" value="InterPro"/>
</dbReference>
<dbReference type="EMBL" id="FOHE01000022">
    <property type="protein sequence ID" value="SET70694.1"/>
    <property type="molecule type" value="Genomic_DNA"/>
</dbReference>
<dbReference type="InterPro" id="IPR036038">
    <property type="entry name" value="Aminotransferase-like"/>
</dbReference>
<dbReference type="InterPro" id="IPR015890">
    <property type="entry name" value="Chorismate_C"/>
</dbReference>
<dbReference type="PANTHER" id="PTHR11236">
    <property type="entry name" value="AMINOBENZOATE/ANTHRANILATE SYNTHASE"/>
    <property type="match status" value="1"/>
</dbReference>
<name>A0A1I0GKJ3_9BACI</name>
<dbReference type="NCBIfam" id="TIGR00553">
    <property type="entry name" value="pabB"/>
    <property type="match status" value="1"/>
</dbReference>
<dbReference type="SUPFAM" id="SSF56322">
    <property type="entry name" value="ADC synthase"/>
    <property type="match status" value="1"/>
</dbReference>
<dbReference type="AlphaFoldDB" id="A0A1I0GKJ3"/>
<dbReference type="Gene3D" id="3.60.120.10">
    <property type="entry name" value="Anthranilate synthase"/>
    <property type="match status" value="1"/>
</dbReference>
<reference evidence="2 3" key="1">
    <citation type="submission" date="2016-10" db="EMBL/GenBank/DDBJ databases">
        <authorList>
            <person name="de Groot N.N."/>
        </authorList>
    </citation>
    <scope>NUCLEOTIDE SEQUENCE [LARGE SCALE GENOMIC DNA]</scope>
    <source>
        <strain evidence="2 3">IBRC-M 10780</strain>
    </source>
</reference>
<dbReference type="InterPro" id="IPR005801">
    <property type="entry name" value="ADC_synthase"/>
</dbReference>
<dbReference type="GO" id="GO:0000162">
    <property type="term" value="P:L-tryptophan biosynthetic process"/>
    <property type="evidence" value="ECO:0007669"/>
    <property type="project" value="TreeGrafter"/>
</dbReference>
<dbReference type="InterPro" id="IPR005802">
    <property type="entry name" value="ADC_synth_comp_1"/>
</dbReference>
<dbReference type="STRING" id="930131.SAMN05216389_1223"/>
<dbReference type="Proteomes" id="UP000198618">
    <property type="component" value="Unassembled WGS sequence"/>
</dbReference>
<organism evidence="2 3">
    <name type="scientific">Oceanobacillus limi</name>
    <dbReference type="NCBI Taxonomy" id="930131"/>
    <lineage>
        <taxon>Bacteria</taxon>
        <taxon>Bacillati</taxon>
        <taxon>Bacillota</taxon>
        <taxon>Bacilli</taxon>
        <taxon>Bacillales</taxon>
        <taxon>Bacillaceae</taxon>
        <taxon>Oceanobacillus</taxon>
    </lineage>
</organism>
<dbReference type="PANTHER" id="PTHR11236:SF50">
    <property type="entry name" value="AMINODEOXYCHORISMATE SYNTHASE COMPONENT 1"/>
    <property type="match status" value="1"/>
</dbReference>
<dbReference type="Pfam" id="PF01063">
    <property type="entry name" value="Aminotran_4"/>
    <property type="match status" value="1"/>
</dbReference>
<dbReference type="Gene3D" id="3.30.470.10">
    <property type="match status" value="1"/>
</dbReference>
<evidence type="ECO:0000313" key="3">
    <source>
        <dbReference type="Proteomes" id="UP000198618"/>
    </source>
</evidence>
<dbReference type="Pfam" id="PF00425">
    <property type="entry name" value="Chorismate_bind"/>
    <property type="match status" value="1"/>
</dbReference>
<dbReference type="RefSeq" id="WP_342028693.1">
    <property type="nucleotide sequence ID" value="NZ_FOHE01000022.1"/>
</dbReference>
<evidence type="ECO:0000259" key="1">
    <source>
        <dbReference type="Pfam" id="PF00425"/>
    </source>
</evidence>